<keyword evidence="4" id="KW-0496">Mitochondrion</keyword>
<dbReference type="SUPFAM" id="SSF57716">
    <property type="entry name" value="Glucocorticoid receptor-like (DNA-binding domain)"/>
    <property type="match status" value="1"/>
</dbReference>
<dbReference type="GO" id="GO:0003735">
    <property type="term" value="F:structural constituent of ribosome"/>
    <property type="evidence" value="ECO:0007669"/>
    <property type="project" value="InterPro"/>
</dbReference>
<keyword evidence="3" id="KW-0687">Ribonucleoprotein</keyword>
<dbReference type="Pfam" id="PF00253">
    <property type="entry name" value="Ribosomal_S14"/>
    <property type="match status" value="1"/>
</dbReference>
<dbReference type="PANTHER" id="PTHR19836:SF19">
    <property type="entry name" value="SMALL RIBOSOMAL SUBUNIT PROTEIN US14M"/>
    <property type="match status" value="1"/>
</dbReference>
<dbReference type="GO" id="GO:0006412">
    <property type="term" value="P:translation"/>
    <property type="evidence" value="ECO:0007669"/>
    <property type="project" value="InterPro"/>
</dbReference>
<gene>
    <name evidence="4" type="ORF">PLBR_LOCUS35</name>
</gene>
<dbReference type="GO" id="GO:0005737">
    <property type="term" value="C:cytoplasm"/>
    <property type="evidence" value="ECO:0007669"/>
    <property type="project" value="UniProtKB-ARBA"/>
</dbReference>
<organism evidence="4">
    <name type="scientific">Plasmodiophora brassicae</name>
    <name type="common">Clubroot disease agent</name>
    <dbReference type="NCBI Taxonomy" id="37360"/>
    <lineage>
        <taxon>Eukaryota</taxon>
        <taxon>Sar</taxon>
        <taxon>Rhizaria</taxon>
        <taxon>Endomyxa</taxon>
        <taxon>Phytomyxea</taxon>
        <taxon>Plasmodiophorida</taxon>
        <taxon>Plasmodiophoridae</taxon>
        <taxon>Plasmodiophora</taxon>
    </lineage>
</organism>
<dbReference type="InterPro" id="IPR001209">
    <property type="entry name" value="Ribosomal_uS14"/>
</dbReference>
<reference evidence="4" key="1">
    <citation type="submission" date="2018-05" db="EMBL/GenBank/DDBJ databases">
        <authorList>
            <person name="Fogelqvist J."/>
        </authorList>
    </citation>
    <scope>NUCLEOTIDE SEQUENCE [LARGE SCALE GENOMIC DNA]</scope>
</reference>
<sequence length="98" mass="11841">MRKVIFESNTRYTFKYFEIKQRIIKSLSKNLYLPILVRRKLLWQLDKLSLLSSLIYVKNRCVVSGRAKSIYKFFNLSRIVIKKFFRLGYIPGLNRSSW</sequence>
<keyword evidence="2" id="KW-0689">Ribosomal protein</keyword>
<geneLocation type="mitochondrion" evidence="4"/>
<evidence type="ECO:0000256" key="2">
    <source>
        <dbReference type="ARBA" id="ARBA00022980"/>
    </source>
</evidence>
<evidence type="ECO:0000256" key="1">
    <source>
        <dbReference type="ARBA" id="ARBA00009083"/>
    </source>
</evidence>
<evidence type="ECO:0000256" key="3">
    <source>
        <dbReference type="ARBA" id="ARBA00023274"/>
    </source>
</evidence>
<accession>A0A3P3YW77</accession>
<protein>
    <submittedName>
        <fullName evidence="4">7367d5f2-2873-41fe-b50a-d746f2b57841-CDS</fullName>
    </submittedName>
</protein>
<dbReference type="Gene3D" id="1.10.287.1480">
    <property type="match status" value="1"/>
</dbReference>
<name>A0A3P3YW77_PLABS</name>
<proteinExistence type="inferred from homology"/>
<evidence type="ECO:0000313" key="4">
    <source>
        <dbReference type="EMBL" id="SYZ47139.1"/>
    </source>
</evidence>
<comment type="similarity">
    <text evidence="1">Belongs to the universal ribosomal protein uS14 family.</text>
</comment>
<dbReference type="AlphaFoldDB" id="A0A3P3YW77"/>
<dbReference type="EMBL" id="LS992577">
    <property type="protein sequence ID" value="SYZ47139.1"/>
    <property type="molecule type" value="Genomic_DNA"/>
</dbReference>
<dbReference type="PANTHER" id="PTHR19836">
    <property type="entry name" value="30S RIBOSOMAL PROTEIN S14"/>
    <property type="match status" value="1"/>
</dbReference>
<dbReference type="GO" id="GO:0015935">
    <property type="term" value="C:small ribosomal subunit"/>
    <property type="evidence" value="ECO:0007669"/>
    <property type="project" value="TreeGrafter"/>
</dbReference>